<protein>
    <recommendedName>
        <fullName evidence="1">CdiI immunity protein domain-containing protein</fullName>
    </recommendedName>
</protein>
<comment type="caution">
    <text evidence="2">The sequence shown here is derived from an EMBL/GenBank/DDBJ whole genome shotgun (WGS) entry which is preliminary data.</text>
</comment>
<dbReference type="RefSeq" id="WP_263713986.1">
    <property type="nucleotide sequence ID" value="NZ_JAOWKX010000018.1"/>
</dbReference>
<feature type="domain" description="CdiI immunity protein" evidence="1">
    <location>
        <begin position="4"/>
        <end position="86"/>
    </location>
</feature>
<keyword evidence="3" id="KW-1185">Reference proteome</keyword>
<proteinExistence type="predicted"/>
<name>A0ABT3ADE0_9ALTE</name>
<evidence type="ECO:0000259" key="1">
    <source>
        <dbReference type="Pfam" id="PF18593"/>
    </source>
</evidence>
<evidence type="ECO:0000313" key="3">
    <source>
        <dbReference type="Proteomes" id="UP001652504"/>
    </source>
</evidence>
<accession>A0ABT3ADE0</accession>
<dbReference type="Proteomes" id="UP001652504">
    <property type="component" value="Unassembled WGS sequence"/>
</dbReference>
<dbReference type="EMBL" id="JAOWKX010000018">
    <property type="protein sequence ID" value="MCV2886695.1"/>
    <property type="molecule type" value="Genomic_DNA"/>
</dbReference>
<dbReference type="InterPro" id="IPR041129">
    <property type="entry name" value="CdiI_2"/>
</dbReference>
<reference evidence="2 3" key="1">
    <citation type="submission" date="2022-10" db="EMBL/GenBank/DDBJ databases">
        <title>Aestuariibacter sp. AA17 isolated from Montipora capitata coral fragment.</title>
        <authorList>
            <person name="Emsley S.A."/>
            <person name="Pfannmuller K.M."/>
            <person name="Loughran R.M."/>
            <person name="Shlafstein M."/>
            <person name="Papke E."/>
            <person name="Saw J.H."/>
            <person name="Ushijima B."/>
            <person name="Videau P."/>
        </authorList>
    </citation>
    <scope>NUCLEOTIDE SEQUENCE [LARGE SCALE GENOMIC DNA]</scope>
    <source>
        <strain evidence="2 3">AA17</strain>
    </source>
</reference>
<evidence type="ECO:0000313" key="2">
    <source>
        <dbReference type="EMBL" id="MCV2886695.1"/>
    </source>
</evidence>
<gene>
    <name evidence="2" type="ORF">OE749_18570</name>
</gene>
<organism evidence="2 3">
    <name type="scientific">Fluctibacter corallii</name>
    <dbReference type="NCBI Taxonomy" id="2984329"/>
    <lineage>
        <taxon>Bacteria</taxon>
        <taxon>Pseudomonadati</taxon>
        <taxon>Pseudomonadota</taxon>
        <taxon>Gammaproteobacteria</taxon>
        <taxon>Alteromonadales</taxon>
        <taxon>Alteromonadaceae</taxon>
        <taxon>Fluctibacter</taxon>
    </lineage>
</organism>
<sequence length="98" mass="11427">MSLLLAGSFYQCWAEIDGRPPEEIVDEAISELRREQLNDVLVDIKKIFNLIEGVIDFDEIFGNEIGCNYSPVYDGKTYIEWLIELQLKLRENLECRKV</sequence>
<dbReference type="Pfam" id="PF18593">
    <property type="entry name" value="CdiI_2"/>
    <property type="match status" value="1"/>
</dbReference>